<gene>
    <name evidence="1" type="ORF">A2994_01725</name>
</gene>
<organism evidence="1 2">
    <name type="scientific">candidate division Kazan bacterium RIFCSPLOWO2_01_FULL_48_13</name>
    <dbReference type="NCBI Taxonomy" id="1798539"/>
    <lineage>
        <taxon>Bacteria</taxon>
        <taxon>Bacteria division Kazan-3B-28</taxon>
    </lineage>
</organism>
<evidence type="ECO:0000313" key="1">
    <source>
        <dbReference type="EMBL" id="OGB85332.1"/>
    </source>
</evidence>
<dbReference type="STRING" id="1798539.A2994_01725"/>
<protein>
    <submittedName>
        <fullName evidence="1">Uncharacterized protein</fullName>
    </submittedName>
</protein>
<accession>A0A1F4PQL3</accession>
<proteinExistence type="predicted"/>
<dbReference type="EMBL" id="METE01000004">
    <property type="protein sequence ID" value="OGB85332.1"/>
    <property type="molecule type" value="Genomic_DNA"/>
</dbReference>
<evidence type="ECO:0000313" key="2">
    <source>
        <dbReference type="Proteomes" id="UP000179010"/>
    </source>
</evidence>
<sequence>MVAQTDKEKVNDIVYRFDSLSISFRDLIRSPKGGRNPEQIRSVLDVLQSFKGDRPVRVFTTDGIRDFCLSLDPVNIQRGWQLLYQWWGLWLKIPEVPNNPQKIQEEKSRGRILIFVADQLSDVPALRILTDIFPSTTSWHEFCPEATNRDVVIDPIMSGWMFIESSLDTPYLNTTEATLREILAKQGAIGYGLTVYAVFSQFCKIIHGSYPDIDAQARLLGSFFRGRVIFAGFLTLPDGWGWQLISPGSGGASNRLGGRSATV</sequence>
<reference evidence="1 2" key="1">
    <citation type="journal article" date="2016" name="Nat. Commun.">
        <title>Thousands of microbial genomes shed light on interconnected biogeochemical processes in an aquifer system.</title>
        <authorList>
            <person name="Anantharaman K."/>
            <person name="Brown C.T."/>
            <person name="Hug L.A."/>
            <person name="Sharon I."/>
            <person name="Castelle C.J."/>
            <person name="Probst A.J."/>
            <person name="Thomas B.C."/>
            <person name="Singh A."/>
            <person name="Wilkins M.J."/>
            <person name="Karaoz U."/>
            <person name="Brodie E.L."/>
            <person name="Williams K.H."/>
            <person name="Hubbard S.S."/>
            <person name="Banfield J.F."/>
        </authorList>
    </citation>
    <scope>NUCLEOTIDE SEQUENCE [LARGE SCALE GENOMIC DNA]</scope>
</reference>
<dbReference type="AlphaFoldDB" id="A0A1F4PQL3"/>
<dbReference type="Proteomes" id="UP000179010">
    <property type="component" value="Unassembled WGS sequence"/>
</dbReference>
<comment type="caution">
    <text evidence="1">The sequence shown here is derived from an EMBL/GenBank/DDBJ whole genome shotgun (WGS) entry which is preliminary data.</text>
</comment>
<name>A0A1F4PQL3_UNCK3</name>